<protein>
    <submittedName>
        <fullName evidence="1">Uncharacterized protein</fullName>
    </submittedName>
</protein>
<reference evidence="1 2" key="1">
    <citation type="submission" date="2021-01" db="EMBL/GenBank/DDBJ databases">
        <title>Whole genome shotgun sequence of Microbispora corallina NBRC 16416.</title>
        <authorList>
            <person name="Komaki H."/>
            <person name="Tamura T."/>
        </authorList>
    </citation>
    <scope>NUCLEOTIDE SEQUENCE [LARGE SCALE GENOMIC DNA]</scope>
    <source>
        <strain evidence="1 2">NBRC 16416</strain>
    </source>
</reference>
<comment type="caution">
    <text evidence="1">The sequence shown here is derived from an EMBL/GenBank/DDBJ whole genome shotgun (WGS) entry which is preliminary data.</text>
</comment>
<accession>A0ABQ4GCC7</accession>
<dbReference type="EMBL" id="BOOC01000070">
    <property type="protein sequence ID" value="GIH44728.1"/>
    <property type="molecule type" value="Genomic_DNA"/>
</dbReference>
<sequence length="127" mass="13430">MVITNLQTYADGGLATGPVLAGEAGWEMIIPLSAGKRGRGRDTLYQAAHMLGENLTPSRSLTGPRYSTASGSGQFTVAIDEQFIRRLEAAVEKARGVNVQVTTHNPVAEPTSTTTNRALQYAANLGV</sequence>
<evidence type="ECO:0000313" key="1">
    <source>
        <dbReference type="EMBL" id="GIH44728.1"/>
    </source>
</evidence>
<organism evidence="1 2">
    <name type="scientific">Microbispora corallina</name>
    <dbReference type="NCBI Taxonomy" id="83302"/>
    <lineage>
        <taxon>Bacteria</taxon>
        <taxon>Bacillati</taxon>
        <taxon>Actinomycetota</taxon>
        <taxon>Actinomycetes</taxon>
        <taxon>Streptosporangiales</taxon>
        <taxon>Streptosporangiaceae</taxon>
        <taxon>Microbispora</taxon>
    </lineage>
</organism>
<gene>
    <name evidence="1" type="ORF">Mco01_77280</name>
</gene>
<proteinExistence type="predicted"/>
<dbReference type="Proteomes" id="UP000603904">
    <property type="component" value="Unassembled WGS sequence"/>
</dbReference>
<evidence type="ECO:0000313" key="2">
    <source>
        <dbReference type="Proteomes" id="UP000603904"/>
    </source>
</evidence>
<name>A0ABQ4GCC7_9ACTN</name>
<keyword evidence="2" id="KW-1185">Reference proteome</keyword>